<sequence>MTSLIDVIFLLLLFFMLSSTFTRYAEIPLTGASGGGAVSGDQVVMFLRLNPEEALLNGRGLSIEETVETLREAEEGTARTLLVTTTEEVTTQRLVDLLIALDTVPDLSTQVLR</sequence>
<dbReference type="GO" id="GO:0005886">
    <property type="term" value="C:plasma membrane"/>
    <property type="evidence" value="ECO:0007669"/>
    <property type="project" value="UniProtKB-SubCell"/>
</dbReference>
<evidence type="ECO:0000313" key="9">
    <source>
        <dbReference type="Proteomes" id="UP000199302"/>
    </source>
</evidence>
<dbReference type="AlphaFoldDB" id="A0A1I6E581"/>
<evidence type="ECO:0000256" key="4">
    <source>
        <dbReference type="ARBA" id="ARBA00022692"/>
    </source>
</evidence>
<reference evidence="8 9" key="1">
    <citation type="submission" date="2016-10" db="EMBL/GenBank/DDBJ databases">
        <authorList>
            <person name="de Groot N.N."/>
        </authorList>
    </citation>
    <scope>NUCLEOTIDE SEQUENCE [LARGE SCALE GENOMIC DNA]</scope>
    <source>
        <strain evidence="9">KMM 9023,NRIC 0796,JCM 17311,KCTC 23692</strain>
    </source>
</reference>
<dbReference type="InterPro" id="IPR003400">
    <property type="entry name" value="ExbD"/>
</dbReference>
<evidence type="ECO:0000256" key="3">
    <source>
        <dbReference type="ARBA" id="ARBA00022475"/>
    </source>
</evidence>
<keyword evidence="6" id="KW-0472">Membrane</keyword>
<keyword evidence="5" id="KW-1133">Transmembrane helix</keyword>
<accession>A0A1I6E581</accession>
<keyword evidence="9" id="KW-1185">Reference proteome</keyword>
<evidence type="ECO:0000313" key="8">
    <source>
        <dbReference type="EMBL" id="SFR12692.1"/>
    </source>
</evidence>
<evidence type="ECO:0000256" key="5">
    <source>
        <dbReference type="ARBA" id="ARBA00022989"/>
    </source>
</evidence>
<keyword evidence="4 7" id="KW-0812">Transmembrane</keyword>
<comment type="similarity">
    <text evidence="2 7">Belongs to the ExbD/TolR family.</text>
</comment>
<evidence type="ECO:0000256" key="6">
    <source>
        <dbReference type="ARBA" id="ARBA00023136"/>
    </source>
</evidence>
<comment type="subcellular location">
    <subcellularLocation>
        <location evidence="1">Cell membrane</location>
        <topology evidence="1">Single-pass membrane protein</topology>
    </subcellularLocation>
    <subcellularLocation>
        <location evidence="7">Cell membrane</location>
        <topology evidence="7">Single-pass type II membrane protein</topology>
    </subcellularLocation>
</comment>
<keyword evidence="7" id="KW-0653">Protein transport</keyword>
<evidence type="ECO:0000256" key="7">
    <source>
        <dbReference type="RuleBase" id="RU003879"/>
    </source>
</evidence>
<keyword evidence="3" id="KW-1003">Cell membrane</keyword>
<dbReference type="STRING" id="871652.SAMN04515673_107105"/>
<dbReference type="GO" id="GO:0022857">
    <property type="term" value="F:transmembrane transporter activity"/>
    <property type="evidence" value="ECO:0007669"/>
    <property type="project" value="InterPro"/>
</dbReference>
<dbReference type="OrthoDB" id="7727005at2"/>
<evidence type="ECO:0000256" key="2">
    <source>
        <dbReference type="ARBA" id="ARBA00005811"/>
    </source>
</evidence>
<keyword evidence="7" id="KW-0813">Transport</keyword>
<gene>
    <name evidence="8" type="ORF">SAMN04515673_107105</name>
</gene>
<dbReference type="Pfam" id="PF02472">
    <property type="entry name" value="ExbD"/>
    <property type="match status" value="1"/>
</dbReference>
<proteinExistence type="inferred from homology"/>
<name>A0A1I6E581_9RHOB</name>
<protein>
    <submittedName>
        <fullName evidence="8">Outer membrane transport energization protein ExbD</fullName>
    </submittedName>
</protein>
<organism evidence="8 9">
    <name type="scientific">Poseidonocella sedimentorum</name>
    <dbReference type="NCBI Taxonomy" id="871652"/>
    <lineage>
        <taxon>Bacteria</taxon>
        <taxon>Pseudomonadati</taxon>
        <taxon>Pseudomonadota</taxon>
        <taxon>Alphaproteobacteria</taxon>
        <taxon>Rhodobacterales</taxon>
        <taxon>Roseobacteraceae</taxon>
        <taxon>Poseidonocella</taxon>
    </lineage>
</organism>
<dbReference type="GO" id="GO:0015031">
    <property type="term" value="P:protein transport"/>
    <property type="evidence" value="ECO:0007669"/>
    <property type="project" value="UniProtKB-KW"/>
</dbReference>
<dbReference type="EMBL" id="FOYI01000007">
    <property type="protein sequence ID" value="SFR12692.1"/>
    <property type="molecule type" value="Genomic_DNA"/>
</dbReference>
<evidence type="ECO:0000256" key="1">
    <source>
        <dbReference type="ARBA" id="ARBA00004162"/>
    </source>
</evidence>
<dbReference type="Proteomes" id="UP000199302">
    <property type="component" value="Unassembled WGS sequence"/>
</dbReference>